<accession>A0A437GU61</accession>
<dbReference type="EMBL" id="RXOL01000011">
    <property type="protein sequence ID" value="RVQ64852.1"/>
    <property type="molecule type" value="Genomic_DNA"/>
</dbReference>
<dbReference type="RefSeq" id="WP_127613670.1">
    <property type="nucleotide sequence ID" value="NZ_RXOL01000011.1"/>
</dbReference>
<proteinExistence type="predicted"/>
<sequence length="130" mass="13936">MTRPIEMTIRDIDTQAMREWCEILRDDNPIHLDPAKAEALGFGSRTVNPGPANLAYLLTLIENAAPGMTPISLEAAFLGNVMSGDVAVATGQIDDGKARMELRVTSDGAAERTVLMAEVRLKPIDGTGVD</sequence>
<dbReference type="OrthoDB" id="5147746at2"/>
<dbReference type="Proteomes" id="UP000283003">
    <property type="component" value="Unassembled WGS sequence"/>
</dbReference>
<protein>
    <submittedName>
        <fullName evidence="1">Uncharacterized protein</fullName>
    </submittedName>
</protein>
<dbReference type="InterPro" id="IPR029069">
    <property type="entry name" value="HotDog_dom_sf"/>
</dbReference>
<gene>
    <name evidence="1" type="ORF">EKN06_14745</name>
</gene>
<name>A0A437GU61_9SPHN</name>
<dbReference type="AlphaFoldDB" id="A0A437GU61"/>
<comment type="caution">
    <text evidence="1">The sequence shown here is derived from an EMBL/GenBank/DDBJ whole genome shotgun (WGS) entry which is preliminary data.</text>
</comment>
<keyword evidence="2" id="KW-1185">Reference proteome</keyword>
<reference evidence="1 2" key="1">
    <citation type="submission" date="2018-12" db="EMBL/GenBank/DDBJ databases">
        <title>Croceicoccus ponticola sp. nov., a lipolytic bacterium isolated from seawater.</title>
        <authorList>
            <person name="Yoon J.-H."/>
        </authorList>
    </citation>
    <scope>NUCLEOTIDE SEQUENCE [LARGE SCALE GENOMIC DNA]</scope>
    <source>
        <strain evidence="1 2">GM-16</strain>
    </source>
</reference>
<evidence type="ECO:0000313" key="2">
    <source>
        <dbReference type="Proteomes" id="UP000283003"/>
    </source>
</evidence>
<dbReference type="SUPFAM" id="SSF54637">
    <property type="entry name" value="Thioesterase/thiol ester dehydrase-isomerase"/>
    <property type="match status" value="1"/>
</dbReference>
<dbReference type="Gene3D" id="3.10.129.10">
    <property type="entry name" value="Hotdog Thioesterase"/>
    <property type="match status" value="1"/>
</dbReference>
<evidence type="ECO:0000313" key="1">
    <source>
        <dbReference type="EMBL" id="RVQ64852.1"/>
    </source>
</evidence>
<organism evidence="1 2">
    <name type="scientific">Croceicoccus ponticola</name>
    <dbReference type="NCBI Taxonomy" id="2217664"/>
    <lineage>
        <taxon>Bacteria</taxon>
        <taxon>Pseudomonadati</taxon>
        <taxon>Pseudomonadota</taxon>
        <taxon>Alphaproteobacteria</taxon>
        <taxon>Sphingomonadales</taxon>
        <taxon>Erythrobacteraceae</taxon>
        <taxon>Croceicoccus</taxon>
    </lineage>
</organism>